<dbReference type="Pfam" id="PF00098">
    <property type="entry name" value="zf-CCHC"/>
    <property type="match status" value="1"/>
</dbReference>
<dbReference type="OrthoDB" id="3863715at2759"/>
<accession>A0A9P8CAI2</accession>
<feature type="domain" description="CCHC-type" evidence="3">
    <location>
        <begin position="95"/>
        <end position="110"/>
    </location>
</feature>
<keyword evidence="5" id="KW-1185">Reference proteome</keyword>
<dbReference type="AlphaFoldDB" id="A0A9P8CAI2"/>
<dbReference type="EMBL" id="MU254715">
    <property type="protein sequence ID" value="KAG9239924.1"/>
    <property type="molecule type" value="Genomic_DNA"/>
</dbReference>
<feature type="compositionally biased region" description="Basic residues" evidence="2">
    <location>
        <begin position="119"/>
        <end position="132"/>
    </location>
</feature>
<protein>
    <recommendedName>
        <fullName evidence="3">CCHC-type domain-containing protein</fullName>
    </recommendedName>
</protein>
<evidence type="ECO:0000256" key="1">
    <source>
        <dbReference type="PROSITE-ProRule" id="PRU00047"/>
    </source>
</evidence>
<evidence type="ECO:0000256" key="2">
    <source>
        <dbReference type="SAM" id="MobiDB-lite"/>
    </source>
</evidence>
<dbReference type="GO" id="GO:0003676">
    <property type="term" value="F:nucleic acid binding"/>
    <property type="evidence" value="ECO:0007669"/>
    <property type="project" value="InterPro"/>
</dbReference>
<name>A0A9P8CAI2_9HELO</name>
<gene>
    <name evidence="4" type="ORF">BJ878DRAFT_546817</name>
</gene>
<dbReference type="Gene3D" id="4.10.60.10">
    <property type="entry name" value="Zinc finger, CCHC-type"/>
    <property type="match status" value="1"/>
</dbReference>
<evidence type="ECO:0000259" key="3">
    <source>
        <dbReference type="PROSITE" id="PS50158"/>
    </source>
</evidence>
<dbReference type="InterPro" id="IPR036875">
    <property type="entry name" value="Znf_CCHC_sf"/>
</dbReference>
<dbReference type="InterPro" id="IPR001878">
    <property type="entry name" value="Znf_CCHC"/>
</dbReference>
<dbReference type="Proteomes" id="UP000887226">
    <property type="component" value="Unassembled WGS sequence"/>
</dbReference>
<comment type="caution">
    <text evidence="4">The sequence shown here is derived from an EMBL/GenBank/DDBJ whole genome shotgun (WGS) entry which is preliminary data.</text>
</comment>
<proteinExistence type="predicted"/>
<evidence type="ECO:0000313" key="4">
    <source>
        <dbReference type="EMBL" id="KAG9239924.1"/>
    </source>
</evidence>
<feature type="compositionally biased region" description="Basic and acidic residues" evidence="2">
    <location>
        <begin position="103"/>
        <end position="118"/>
    </location>
</feature>
<keyword evidence="1" id="KW-0479">Metal-binding</keyword>
<evidence type="ECO:0000313" key="5">
    <source>
        <dbReference type="Proteomes" id="UP000887226"/>
    </source>
</evidence>
<sequence>MLAKGLSTDIQKALVATPVPVSYEAYCSLLHIVSHNLESLRTKEKTEWSPRELRTRVSAKDSATMDWEPTPPQVASTKARTKAKSNEGKKFRGQCYNCQQEGHMARDCPKSSTDETPKKPKTAVTRRTKKAQAKIQETEDEESSESSSESSEDSGKEEL</sequence>
<keyword evidence="1" id="KW-0862">Zinc</keyword>
<dbReference type="SMART" id="SM00343">
    <property type="entry name" value="ZnF_C2HC"/>
    <property type="match status" value="1"/>
</dbReference>
<dbReference type="GO" id="GO:0008270">
    <property type="term" value="F:zinc ion binding"/>
    <property type="evidence" value="ECO:0007669"/>
    <property type="project" value="UniProtKB-KW"/>
</dbReference>
<keyword evidence="1" id="KW-0863">Zinc-finger</keyword>
<dbReference type="PROSITE" id="PS50158">
    <property type="entry name" value="ZF_CCHC"/>
    <property type="match status" value="1"/>
</dbReference>
<feature type="region of interest" description="Disordered" evidence="2">
    <location>
        <begin position="51"/>
        <end position="159"/>
    </location>
</feature>
<dbReference type="SUPFAM" id="SSF57756">
    <property type="entry name" value="Retrovirus zinc finger-like domains"/>
    <property type="match status" value="1"/>
</dbReference>
<organism evidence="4 5">
    <name type="scientific">Calycina marina</name>
    <dbReference type="NCBI Taxonomy" id="1763456"/>
    <lineage>
        <taxon>Eukaryota</taxon>
        <taxon>Fungi</taxon>
        <taxon>Dikarya</taxon>
        <taxon>Ascomycota</taxon>
        <taxon>Pezizomycotina</taxon>
        <taxon>Leotiomycetes</taxon>
        <taxon>Helotiales</taxon>
        <taxon>Pezizellaceae</taxon>
        <taxon>Calycina</taxon>
    </lineage>
</organism>
<reference evidence="4" key="1">
    <citation type="journal article" date="2021" name="IMA Fungus">
        <title>Genomic characterization of three marine fungi, including Emericellopsis atlantica sp. nov. with signatures of a generalist lifestyle and marine biomass degradation.</title>
        <authorList>
            <person name="Hagestad O.C."/>
            <person name="Hou L."/>
            <person name="Andersen J.H."/>
            <person name="Hansen E.H."/>
            <person name="Altermark B."/>
            <person name="Li C."/>
            <person name="Kuhnert E."/>
            <person name="Cox R.J."/>
            <person name="Crous P.W."/>
            <person name="Spatafora J.W."/>
            <person name="Lail K."/>
            <person name="Amirebrahimi M."/>
            <person name="Lipzen A."/>
            <person name="Pangilinan J."/>
            <person name="Andreopoulos W."/>
            <person name="Hayes R.D."/>
            <person name="Ng V."/>
            <person name="Grigoriev I.V."/>
            <person name="Jackson S.A."/>
            <person name="Sutton T.D.S."/>
            <person name="Dobson A.D.W."/>
            <person name="Rama T."/>
        </authorList>
    </citation>
    <scope>NUCLEOTIDE SEQUENCE</scope>
    <source>
        <strain evidence="4">TRa3180A</strain>
    </source>
</reference>